<keyword evidence="2 6" id="KW-0812">Transmembrane</keyword>
<comment type="similarity">
    <text evidence="6">Belongs to the 3-beta-HSD family.</text>
</comment>
<proteinExistence type="inferred from homology"/>
<evidence type="ECO:0000256" key="2">
    <source>
        <dbReference type="ARBA" id="ARBA00022692"/>
    </source>
</evidence>
<accession>A0AAV5LPX8</accession>
<evidence type="ECO:0000256" key="4">
    <source>
        <dbReference type="ARBA" id="ARBA00022989"/>
    </source>
</evidence>
<dbReference type="AlphaFoldDB" id="A0AAV5LPX8"/>
<gene>
    <name evidence="9" type="ORF">SLEP1_g47033</name>
</gene>
<dbReference type="Pfam" id="PF02453">
    <property type="entry name" value="Reticulon"/>
    <property type="match status" value="1"/>
</dbReference>
<dbReference type="PANTHER" id="PTHR10994:SF193">
    <property type="entry name" value="RETICULON-LIKE PROTEIN"/>
    <property type="match status" value="1"/>
</dbReference>
<name>A0AAV5LPX8_9ROSI</name>
<evidence type="ECO:0000259" key="8">
    <source>
        <dbReference type="Pfam" id="PF02453"/>
    </source>
</evidence>
<evidence type="ECO:0000256" key="1">
    <source>
        <dbReference type="ARBA" id="ARBA00004477"/>
    </source>
</evidence>
<dbReference type="InterPro" id="IPR036291">
    <property type="entry name" value="NAD(P)-bd_dom_sf"/>
</dbReference>
<dbReference type="InterPro" id="IPR045064">
    <property type="entry name" value="Reticulon-like"/>
</dbReference>
<dbReference type="InterPro" id="IPR002225">
    <property type="entry name" value="3Beta_OHSteriod_DH/Estase"/>
</dbReference>
<dbReference type="SUPFAM" id="SSF51735">
    <property type="entry name" value="NAD(P)-binding Rossmann-fold domains"/>
    <property type="match status" value="1"/>
</dbReference>
<keyword evidence="6" id="KW-0560">Oxidoreductase</keyword>
<organism evidence="9 10">
    <name type="scientific">Rubroshorea leprosula</name>
    <dbReference type="NCBI Taxonomy" id="152421"/>
    <lineage>
        <taxon>Eukaryota</taxon>
        <taxon>Viridiplantae</taxon>
        <taxon>Streptophyta</taxon>
        <taxon>Embryophyta</taxon>
        <taxon>Tracheophyta</taxon>
        <taxon>Spermatophyta</taxon>
        <taxon>Magnoliopsida</taxon>
        <taxon>eudicotyledons</taxon>
        <taxon>Gunneridae</taxon>
        <taxon>Pentapetalae</taxon>
        <taxon>rosids</taxon>
        <taxon>malvids</taxon>
        <taxon>Malvales</taxon>
        <taxon>Dipterocarpaceae</taxon>
        <taxon>Rubroshorea</taxon>
    </lineage>
</organism>
<evidence type="ECO:0000256" key="5">
    <source>
        <dbReference type="ARBA" id="ARBA00023136"/>
    </source>
</evidence>
<keyword evidence="3" id="KW-0256">Endoplasmic reticulum</keyword>
<dbReference type="GO" id="GO:0006694">
    <property type="term" value="P:steroid biosynthetic process"/>
    <property type="evidence" value="ECO:0007669"/>
    <property type="project" value="InterPro"/>
</dbReference>
<dbReference type="Pfam" id="PF01073">
    <property type="entry name" value="3Beta_HSD"/>
    <property type="match status" value="1"/>
</dbReference>
<sequence>MSDFTFSENVAHAHICAAEALDSRVVSVAGKVFFITNLEPMLFWEFVSLILEGLGFQRPFIKVPTRIFWYILLVVKWMKEKLHFKNCGDSTSARYLVQLASRTRTFDCAAAERHIGYSQVVSLEEVITSTVESFTHLAKDFERYSYYEGQSKAEKLLGGGKVSDILLWRDERKTFTCFLALALVFYWFSLCGRTFISSMASLLLWVAIVLCGYGIIPLEILDLIWRIRLPSVEISETVMRDSIRSIAYEWNRGARTIRSLAKGENWNTVFKVSRHVPCIFQFVGHISAGCRFSLRCQVPVVLLGDCSDRHDSGVCFHCILRL</sequence>
<dbReference type="InterPro" id="IPR003388">
    <property type="entry name" value="Reticulon"/>
</dbReference>
<evidence type="ECO:0000256" key="3">
    <source>
        <dbReference type="ARBA" id="ARBA00022824"/>
    </source>
</evidence>
<protein>
    <recommendedName>
        <fullName evidence="11">Reticulon-like protein</fullName>
    </recommendedName>
</protein>
<dbReference type="PANTHER" id="PTHR10994">
    <property type="entry name" value="RETICULON"/>
    <property type="match status" value="1"/>
</dbReference>
<comment type="subcellular location">
    <subcellularLocation>
        <location evidence="1">Endoplasmic reticulum membrane</location>
        <topology evidence="1">Multi-pass membrane protein</topology>
    </subcellularLocation>
</comment>
<keyword evidence="4 6" id="KW-1133">Transmembrane helix</keyword>
<evidence type="ECO:0000313" key="10">
    <source>
        <dbReference type="Proteomes" id="UP001054252"/>
    </source>
</evidence>
<keyword evidence="10" id="KW-1185">Reference proteome</keyword>
<feature type="transmembrane region" description="Helical" evidence="6">
    <location>
        <begin position="175"/>
        <end position="196"/>
    </location>
</feature>
<dbReference type="EMBL" id="BPVZ01000133">
    <property type="protein sequence ID" value="GKV39227.1"/>
    <property type="molecule type" value="Genomic_DNA"/>
</dbReference>
<dbReference type="Proteomes" id="UP001054252">
    <property type="component" value="Unassembled WGS sequence"/>
</dbReference>
<feature type="transmembrane region" description="Helical" evidence="6">
    <location>
        <begin position="202"/>
        <end position="225"/>
    </location>
</feature>
<reference evidence="9 10" key="1">
    <citation type="journal article" date="2021" name="Commun. Biol.">
        <title>The genome of Shorea leprosula (Dipterocarpaceae) highlights the ecological relevance of drought in aseasonal tropical rainforests.</title>
        <authorList>
            <person name="Ng K.K.S."/>
            <person name="Kobayashi M.J."/>
            <person name="Fawcett J.A."/>
            <person name="Hatakeyama M."/>
            <person name="Paape T."/>
            <person name="Ng C.H."/>
            <person name="Ang C.C."/>
            <person name="Tnah L.H."/>
            <person name="Lee C.T."/>
            <person name="Nishiyama T."/>
            <person name="Sese J."/>
            <person name="O'Brien M.J."/>
            <person name="Copetti D."/>
            <person name="Mohd Noor M.I."/>
            <person name="Ong R.C."/>
            <person name="Putra M."/>
            <person name="Sireger I.Z."/>
            <person name="Indrioko S."/>
            <person name="Kosugi Y."/>
            <person name="Izuno A."/>
            <person name="Isagi Y."/>
            <person name="Lee S.L."/>
            <person name="Shimizu K.K."/>
        </authorList>
    </citation>
    <scope>NUCLEOTIDE SEQUENCE [LARGE SCALE GENOMIC DNA]</scope>
    <source>
        <strain evidence="9">214</strain>
    </source>
</reference>
<dbReference type="GO" id="GO:0009617">
    <property type="term" value="P:response to bacterium"/>
    <property type="evidence" value="ECO:0007669"/>
    <property type="project" value="InterPro"/>
</dbReference>
<dbReference type="Gene3D" id="3.40.50.720">
    <property type="entry name" value="NAD(P)-binding Rossmann-like Domain"/>
    <property type="match status" value="1"/>
</dbReference>
<feature type="domain" description="3-beta hydroxysteroid dehydrogenase/isomerase" evidence="7">
    <location>
        <begin position="2"/>
        <end position="60"/>
    </location>
</feature>
<comment type="caution">
    <text evidence="9">The sequence shown here is derived from an EMBL/GenBank/DDBJ whole genome shotgun (WGS) entry which is preliminary data.</text>
</comment>
<evidence type="ECO:0000256" key="6">
    <source>
        <dbReference type="RuleBase" id="RU004475"/>
    </source>
</evidence>
<feature type="domain" description="Reticulon" evidence="8">
    <location>
        <begin position="162"/>
        <end position="274"/>
    </location>
</feature>
<evidence type="ECO:0008006" key="11">
    <source>
        <dbReference type="Google" id="ProtNLM"/>
    </source>
</evidence>
<dbReference type="GO" id="GO:0005789">
    <property type="term" value="C:endoplasmic reticulum membrane"/>
    <property type="evidence" value="ECO:0007669"/>
    <property type="project" value="UniProtKB-SubCell"/>
</dbReference>
<keyword evidence="5 6" id="KW-0472">Membrane</keyword>
<dbReference type="GO" id="GO:0016616">
    <property type="term" value="F:oxidoreductase activity, acting on the CH-OH group of donors, NAD or NADP as acceptor"/>
    <property type="evidence" value="ECO:0007669"/>
    <property type="project" value="InterPro"/>
</dbReference>
<evidence type="ECO:0000259" key="7">
    <source>
        <dbReference type="Pfam" id="PF01073"/>
    </source>
</evidence>
<evidence type="ECO:0000313" key="9">
    <source>
        <dbReference type="EMBL" id="GKV39227.1"/>
    </source>
</evidence>